<dbReference type="OrthoDB" id="1798989at2"/>
<dbReference type="PANTHER" id="PTHR38463">
    <property type="entry name" value="STRESS RESPONSE PROTEIN YSNF"/>
    <property type="match status" value="1"/>
</dbReference>
<gene>
    <name evidence="2" type="primary">ysnF_1</name>
    <name evidence="2" type="ORF">CLORY_06470</name>
</gene>
<keyword evidence="3" id="KW-1185">Reference proteome</keyword>
<evidence type="ECO:0000313" key="3">
    <source>
        <dbReference type="Proteomes" id="UP000190080"/>
    </source>
</evidence>
<reference evidence="2 3" key="1">
    <citation type="submission" date="2017-03" db="EMBL/GenBank/DDBJ databases">
        <title>Genome sequence of Clostridium oryzae DSM 28571.</title>
        <authorList>
            <person name="Poehlein A."/>
            <person name="Daniel R."/>
        </authorList>
    </citation>
    <scope>NUCLEOTIDE SEQUENCE [LARGE SCALE GENOMIC DNA]</scope>
    <source>
        <strain evidence="2 3">DSM 28571</strain>
    </source>
</reference>
<dbReference type="PANTHER" id="PTHR38463:SF1">
    <property type="entry name" value="STRESS RESPONSE PROTEIN YSNF"/>
    <property type="match status" value="1"/>
</dbReference>
<dbReference type="RefSeq" id="WP_079422103.1">
    <property type="nucleotide sequence ID" value="NZ_MZGV01000004.1"/>
</dbReference>
<dbReference type="InterPro" id="IPR052967">
    <property type="entry name" value="Stress_Response_Assoc"/>
</dbReference>
<feature type="domain" description="DUF2382" evidence="1">
    <location>
        <begin position="25"/>
        <end position="133"/>
    </location>
</feature>
<sequence length="150" mass="17422">MENDSSIINTKIDMTNNHNKENKTLQIKQEQLDIAKRWIQTGQVNIHREVISIDKNFTIPIKREELVIEKTLIKSTIPGFNASSPEAIRIPLCEEHVEFSKHMVTLEDVSIYKHQIKEIIHIEETLKREEPKIKTTGAPRIIDESNFTHS</sequence>
<evidence type="ECO:0000313" key="2">
    <source>
        <dbReference type="EMBL" id="OPJ64453.1"/>
    </source>
</evidence>
<evidence type="ECO:0000259" key="1">
    <source>
        <dbReference type="Pfam" id="PF09557"/>
    </source>
</evidence>
<proteinExistence type="predicted"/>
<dbReference type="InterPro" id="IPR019060">
    <property type="entry name" value="DUF2382"/>
</dbReference>
<dbReference type="EMBL" id="MZGV01000004">
    <property type="protein sequence ID" value="OPJ64453.1"/>
    <property type="molecule type" value="Genomic_DNA"/>
</dbReference>
<dbReference type="AlphaFoldDB" id="A0A1V4IX36"/>
<dbReference type="STRING" id="1450648.CLORY_06470"/>
<dbReference type="Pfam" id="PF09557">
    <property type="entry name" value="DUF2382"/>
    <property type="match status" value="1"/>
</dbReference>
<name>A0A1V4IX36_9CLOT</name>
<dbReference type="Proteomes" id="UP000190080">
    <property type="component" value="Unassembled WGS sequence"/>
</dbReference>
<accession>A0A1V4IX36</accession>
<comment type="caution">
    <text evidence="2">The sequence shown here is derived from an EMBL/GenBank/DDBJ whole genome shotgun (WGS) entry which is preliminary data.</text>
</comment>
<protein>
    <submittedName>
        <fullName evidence="2">Stress response protein YsnF</fullName>
    </submittedName>
</protein>
<dbReference type="NCBIfam" id="TIGR02271">
    <property type="entry name" value="YsnF/AvaK domain"/>
    <property type="match status" value="1"/>
</dbReference>
<organism evidence="2 3">
    <name type="scientific">Clostridium oryzae</name>
    <dbReference type="NCBI Taxonomy" id="1450648"/>
    <lineage>
        <taxon>Bacteria</taxon>
        <taxon>Bacillati</taxon>
        <taxon>Bacillota</taxon>
        <taxon>Clostridia</taxon>
        <taxon>Eubacteriales</taxon>
        <taxon>Clostridiaceae</taxon>
        <taxon>Clostridium</taxon>
    </lineage>
</organism>